<evidence type="ECO:0000256" key="1">
    <source>
        <dbReference type="SAM" id="MobiDB-lite"/>
    </source>
</evidence>
<dbReference type="EMBL" id="MU006348">
    <property type="protein sequence ID" value="KAF2845362.1"/>
    <property type="molecule type" value="Genomic_DNA"/>
</dbReference>
<feature type="region of interest" description="Disordered" evidence="1">
    <location>
        <begin position="111"/>
        <end position="237"/>
    </location>
</feature>
<feature type="compositionally biased region" description="Pro residues" evidence="1">
    <location>
        <begin position="352"/>
        <end position="364"/>
    </location>
</feature>
<feature type="region of interest" description="Disordered" evidence="1">
    <location>
        <begin position="400"/>
        <end position="484"/>
    </location>
</feature>
<dbReference type="AlphaFoldDB" id="A0A6A7AQE2"/>
<feature type="compositionally biased region" description="Low complexity" evidence="1">
    <location>
        <begin position="189"/>
        <end position="202"/>
    </location>
</feature>
<feature type="region of interest" description="Disordered" evidence="1">
    <location>
        <begin position="300"/>
        <end position="325"/>
    </location>
</feature>
<organism evidence="2 3">
    <name type="scientific">Plenodomus tracheiphilus IPT5</name>
    <dbReference type="NCBI Taxonomy" id="1408161"/>
    <lineage>
        <taxon>Eukaryota</taxon>
        <taxon>Fungi</taxon>
        <taxon>Dikarya</taxon>
        <taxon>Ascomycota</taxon>
        <taxon>Pezizomycotina</taxon>
        <taxon>Dothideomycetes</taxon>
        <taxon>Pleosporomycetidae</taxon>
        <taxon>Pleosporales</taxon>
        <taxon>Pleosporineae</taxon>
        <taxon>Leptosphaeriaceae</taxon>
        <taxon>Plenodomus</taxon>
    </lineage>
</organism>
<feature type="compositionally biased region" description="Pro residues" evidence="1">
    <location>
        <begin position="400"/>
        <end position="413"/>
    </location>
</feature>
<feature type="compositionally biased region" description="Polar residues" evidence="1">
    <location>
        <begin position="449"/>
        <end position="461"/>
    </location>
</feature>
<proteinExistence type="predicted"/>
<evidence type="ECO:0000313" key="3">
    <source>
        <dbReference type="Proteomes" id="UP000799423"/>
    </source>
</evidence>
<feature type="compositionally biased region" description="Polar residues" evidence="1">
    <location>
        <begin position="160"/>
        <end position="174"/>
    </location>
</feature>
<dbReference type="Proteomes" id="UP000799423">
    <property type="component" value="Unassembled WGS sequence"/>
</dbReference>
<name>A0A6A7AQE2_9PLEO</name>
<feature type="compositionally biased region" description="Polar residues" evidence="1">
    <location>
        <begin position="11"/>
        <end position="36"/>
    </location>
</feature>
<gene>
    <name evidence="2" type="ORF">T440DRAFT_545029</name>
</gene>
<feature type="compositionally biased region" description="Basic and acidic residues" evidence="1">
    <location>
        <begin position="125"/>
        <end position="153"/>
    </location>
</feature>
<feature type="region of interest" description="Disordered" evidence="1">
    <location>
        <begin position="352"/>
        <end position="376"/>
    </location>
</feature>
<protein>
    <submittedName>
        <fullName evidence="2">Uncharacterized protein</fullName>
    </submittedName>
</protein>
<feature type="region of interest" description="Disordered" evidence="1">
    <location>
        <begin position="1"/>
        <end position="54"/>
    </location>
</feature>
<feature type="compositionally biased region" description="Polar residues" evidence="1">
    <location>
        <begin position="313"/>
        <end position="325"/>
    </location>
</feature>
<keyword evidence="3" id="KW-1185">Reference proteome</keyword>
<feature type="compositionally biased region" description="Basic residues" evidence="1">
    <location>
        <begin position="1"/>
        <end position="10"/>
    </location>
</feature>
<evidence type="ECO:0000313" key="2">
    <source>
        <dbReference type="EMBL" id="KAF2845362.1"/>
    </source>
</evidence>
<reference evidence="2" key="1">
    <citation type="submission" date="2020-01" db="EMBL/GenBank/DDBJ databases">
        <authorList>
            <consortium name="DOE Joint Genome Institute"/>
            <person name="Haridas S."/>
            <person name="Albert R."/>
            <person name="Binder M."/>
            <person name="Bloem J."/>
            <person name="Labutti K."/>
            <person name="Salamov A."/>
            <person name="Andreopoulos B."/>
            <person name="Baker S.E."/>
            <person name="Barry K."/>
            <person name="Bills G."/>
            <person name="Bluhm B.H."/>
            <person name="Cannon C."/>
            <person name="Castanera R."/>
            <person name="Culley D.E."/>
            <person name="Daum C."/>
            <person name="Ezra D."/>
            <person name="Gonzalez J.B."/>
            <person name="Henrissat B."/>
            <person name="Kuo A."/>
            <person name="Liang C."/>
            <person name="Lipzen A."/>
            <person name="Lutzoni F."/>
            <person name="Magnuson J."/>
            <person name="Mondo S."/>
            <person name="Nolan M."/>
            <person name="Ohm R."/>
            <person name="Pangilinan J."/>
            <person name="Park H.-J."/>
            <person name="Ramirez L."/>
            <person name="Alfaro M."/>
            <person name="Sun H."/>
            <person name="Tritt A."/>
            <person name="Yoshinaga Y."/>
            <person name="Zwiers L.-H."/>
            <person name="Turgeon B.G."/>
            <person name="Goodwin S.B."/>
            <person name="Spatafora J.W."/>
            <person name="Crous P.W."/>
            <person name="Grigoriev I.V."/>
        </authorList>
    </citation>
    <scope>NUCLEOTIDE SEQUENCE</scope>
    <source>
        <strain evidence="2">IPT5</strain>
    </source>
</reference>
<sequence>MPMFKSKKQKQTSPGQTSFTALQDCSSASTPTQNLSPYPAHTHPHNSDKFRGSYVWNDLSRKPVENPQGTQKSATIGLGEIPQIAVSPAMAPKQGSGEGRGDISLTTGKYAHTQNLTAAPPLVQQRDRERSEKRSQPETGRRESVMERTKADLYHASLINDVSKNGSGSRSSVETGHMHDPTSSPQNRSQPHFSSSSPHTSHLGFQKQSNNRSTRPTKHIPNRSPQHTASSRSVDHRVEKAAGPTLAQHPQIGRRASIMKHIKEDPYHALMLEGGTINGGYDSTAESSRSNTPISVTFAPSASPDPIPASAPRGTNTNDLKFTRSTARRVSNYSLPSSSSYTMPSLPDYAPPSLPNYATPPPNYTTPALPKHAPSQLPDSTNLILKNTILGLLPDFTFPSPPLPDETLPPLPSSTPSTPSSANMPLPHSRDSRPPSSVPEADEQHKYDLNNNQPPTSTLQAPESGILTKLPEPVTPRTDSNSNPDTITIFIDQQDPISAYLTPRALTLPSSLYNQITSLNISPADLDPETLKTYLIYLETGFLPKSLLPPSHSHHLDTSFDPRVETKPYQTPPPPSHHLLINLLILAHTLHDTTVLTPLILQTLEHRIDVGIDSTAWMDKHIVRHIFNPSLTHRIPEEVKTWVIERCIETRCSGLALEELPVCFLAGVLERVMRV</sequence>
<accession>A0A6A7AQE2</accession>
<feature type="compositionally biased region" description="Polar residues" evidence="1">
    <location>
        <begin position="223"/>
        <end position="232"/>
    </location>
</feature>